<dbReference type="PROSITE" id="PS51257">
    <property type="entry name" value="PROKAR_LIPOPROTEIN"/>
    <property type="match status" value="1"/>
</dbReference>
<protein>
    <submittedName>
        <fullName evidence="3">Uncharacterized protein DUF4136</fullName>
    </submittedName>
</protein>
<evidence type="ECO:0000256" key="1">
    <source>
        <dbReference type="SAM" id="SignalP"/>
    </source>
</evidence>
<comment type="caution">
    <text evidence="3">The sequence shown here is derived from an EMBL/GenBank/DDBJ whole genome shotgun (WGS) entry which is preliminary data.</text>
</comment>
<evidence type="ECO:0000313" key="3">
    <source>
        <dbReference type="EMBL" id="PXX82141.1"/>
    </source>
</evidence>
<dbReference type="Proteomes" id="UP000247555">
    <property type="component" value="Unassembled WGS sequence"/>
</dbReference>
<accession>A0A318KWE7</accession>
<proteinExistence type="predicted"/>
<feature type="signal peptide" evidence="1">
    <location>
        <begin position="1"/>
        <end position="24"/>
    </location>
</feature>
<gene>
    <name evidence="3" type="ORF">DFR34_101376</name>
</gene>
<reference evidence="3 4" key="1">
    <citation type="submission" date="2018-05" db="EMBL/GenBank/DDBJ databases">
        <title>Genomic Encyclopedia of Type Strains, Phase IV (KMG-IV): sequencing the most valuable type-strain genomes for metagenomic binning, comparative biology and taxonomic classification.</title>
        <authorList>
            <person name="Goeker M."/>
        </authorList>
    </citation>
    <scope>NUCLEOTIDE SEQUENCE [LARGE SCALE GENOMIC DNA]</scope>
    <source>
        <strain evidence="3 4">DSM 29661</strain>
    </source>
</reference>
<organism evidence="3 4">
    <name type="scientific">Rivihabitans pingtungensis</name>
    <dbReference type="NCBI Taxonomy" id="1054498"/>
    <lineage>
        <taxon>Bacteria</taxon>
        <taxon>Pseudomonadati</taxon>
        <taxon>Pseudomonadota</taxon>
        <taxon>Betaproteobacteria</taxon>
        <taxon>Neisseriales</taxon>
        <taxon>Aquaspirillaceae</taxon>
        <taxon>Rivihabitans</taxon>
    </lineage>
</organism>
<dbReference type="AlphaFoldDB" id="A0A318KWE7"/>
<dbReference type="Pfam" id="PF13590">
    <property type="entry name" value="DUF4136"/>
    <property type="match status" value="1"/>
</dbReference>
<feature type="domain" description="DUF4136" evidence="2">
    <location>
        <begin position="26"/>
        <end position="183"/>
    </location>
</feature>
<evidence type="ECO:0000313" key="4">
    <source>
        <dbReference type="Proteomes" id="UP000247555"/>
    </source>
</evidence>
<dbReference type="Gene3D" id="3.30.160.670">
    <property type="match status" value="1"/>
</dbReference>
<keyword evidence="1" id="KW-0732">Signal</keyword>
<feature type="chain" id="PRO_5016443942" evidence="1">
    <location>
        <begin position="25"/>
        <end position="186"/>
    </location>
</feature>
<keyword evidence="4" id="KW-1185">Reference proteome</keyword>
<sequence length="186" mass="20622">MRSMIRHVLLASAALTLLAGCAQLSVQTDYNPARPLPPLRTYQLGEVRVYDAQGRLDADNTLQKDRIGRVLATAFAERGVSPLSRQADVQVNVEVEQREVSQIIDPRPRVSVGIGRGIYPGWGLGWQVPMQRDYQEGRLRVDLLKDGALLWRGETRATLNSNGQWDEAGMLDGMRQVIKALPPPAP</sequence>
<dbReference type="EMBL" id="QJKI01000001">
    <property type="protein sequence ID" value="PXX82141.1"/>
    <property type="molecule type" value="Genomic_DNA"/>
</dbReference>
<dbReference type="OrthoDB" id="7019059at2"/>
<evidence type="ECO:0000259" key="2">
    <source>
        <dbReference type="Pfam" id="PF13590"/>
    </source>
</evidence>
<dbReference type="InterPro" id="IPR025411">
    <property type="entry name" value="DUF4136"/>
</dbReference>
<dbReference type="RefSeq" id="WP_110389425.1">
    <property type="nucleotide sequence ID" value="NZ_QJKI01000001.1"/>
</dbReference>
<name>A0A318KWE7_9NEIS</name>